<evidence type="ECO:0000313" key="2">
    <source>
        <dbReference type="EMBL" id="TEB21237.1"/>
    </source>
</evidence>
<dbReference type="PANTHER" id="PTHR47534">
    <property type="entry name" value="YALI0E05731P"/>
    <property type="match status" value="1"/>
</dbReference>
<proteinExistence type="predicted"/>
<accession>A0A4Y7SH59</accession>
<organism evidence="2 3">
    <name type="scientific">Coprinellus micaceus</name>
    <name type="common">Glistening ink-cap mushroom</name>
    <name type="synonym">Coprinus micaceus</name>
    <dbReference type="NCBI Taxonomy" id="71717"/>
    <lineage>
        <taxon>Eukaryota</taxon>
        <taxon>Fungi</taxon>
        <taxon>Dikarya</taxon>
        <taxon>Basidiomycota</taxon>
        <taxon>Agaricomycotina</taxon>
        <taxon>Agaricomycetes</taxon>
        <taxon>Agaricomycetidae</taxon>
        <taxon>Agaricales</taxon>
        <taxon>Agaricineae</taxon>
        <taxon>Psathyrellaceae</taxon>
        <taxon>Coprinellus</taxon>
    </lineage>
</organism>
<dbReference type="STRING" id="71717.A0A4Y7SH59"/>
<keyword evidence="1" id="KW-0560">Oxidoreductase</keyword>
<dbReference type="InterPro" id="IPR036291">
    <property type="entry name" value="NAD(P)-bd_dom_sf"/>
</dbReference>
<evidence type="ECO:0008006" key="4">
    <source>
        <dbReference type="Google" id="ProtNLM"/>
    </source>
</evidence>
<evidence type="ECO:0000313" key="3">
    <source>
        <dbReference type="Proteomes" id="UP000298030"/>
    </source>
</evidence>
<dbReference type="GO" id="GO:0016491">
    <property type="term" value="F:oxidoreductase activity"/>
    <property type="evidence" value="ECO:0007669"/>
    <property type="project" value="UniProtKB-KW"/>
</dbReference>
<keyword evidence="3" id="KW-1185">Reference proteome</keyword>
<dbReference type="Pfam" id="PF00106">
    <property type="entry name" value="adh_short"/>
    <property type="match status" value="1"/>
</dbReference>
<dbReference type="PANTHER" id="PTHR47534:SF3">
    <property type="entry name" value="ALCOHOL DEHYDROGENASE-LIKE C-TERMINAL DOMAIN-CONTAINING PROTEIN"/>
    <property type="match status" value="1"/>
</dbReference>
<dbReference type="Gene3D" id="3.40.50.720">
    <property type="entry name" value="NAD(P)-binding Rossmann-like Domain"/>
    <property type="match status" value="1"/>
</dbReference>
<dbReference type="InterPro" id="IPR052228">
    <property type="entry name" value="Sec_Metab_Biosynth_Oxidored"/>
</dbReference>
<dbReference type="OrthoDB" id="2898509at2759"/>
<dbReference type="AlphaFoldDB" id="A0A4Y7SH59"/>
<dbReference type="InterPro" id="IPR002347">
    <property type="entry name" value="SDR_fam"/>
</dbReference>
<sequence>MRFLPLTSKTFKLASAVTLPIALAFVVRRSFTSTMAPSLASLRTSNVEFVGNLQGKPVAVFVGGTSGIGQGRAHIVIVGRNEAAAKDIISHFPQVPASEQGQWTYEFVKCDATLMKEVKRASSEILSRHPKINYLVMSPGYFTTSGRDESEEGIDKKLAVHYYARWKFTEELLPALKAAKAQGEDARVLTVLAAGKGGKIDVNDLGLKTGFSLRAAAEQSVTYNDYLVESFAERNPDITFAHAYPGIVRTNILSSSRTPWLRVLNPLMTVLGPLLTVTIEECGTYLWHGLLANAKEPGAYRIDNNGDVIREVQYSGDKEVAEKLWQHTVEATRV</sequence>
<reference evidence="2 3" key="1">
    <citation type="journal article" date="2019" name="Nat. Ecol. Evol.">
        <title>Megaphylogeny resolves global patterns of mushroom evolution.</title>
        <authorList>
            <person name="Varga T."/>
            <person name="Krizsan K."/>
            <person name="Foldi C."/>
            <person name="Dima B."/>
            <person name="Sanchez-Garcia M."/>
            <person name="Sanchez-Ramirez S."/>
            <person name="Szollosi G.J."/>
            <person name="Szarkandi J.G."/>
            <person name="Papp V."/>
            <person name="Albert L."/>
            <person name="Andreopoulos W."/>
            <person name="Angelini C."/>
            <person name="Antonin V."/>
            <person name="Barry K.W."/>
            <person name="Bougher N.L."/>
            <person name="Buchanan P."/>
            <person name="Buyck B."/>
            <person name="Bense V."/>
            <person name="Catcheside P."/>
            <person name="Chovatia M."/>
            <person name="Cooper J."/>
            <person name="Damon W."/>
            <person name="Desjardin D."/>
            <person name="Finy P."/>
            <person name="Geml J."/>
            <person name="Haridas S."/>
            <person name="Hughes K."/>
            <person name="Justo A."/>
            <person name="Karasinski D."/>
            <person name="Kautmanova I."/>
            <person name="Kiss B."/>
            <person name="Kocsube S."/>
            <person name="Kotiranta H."/>
            <person name="LaButti K.M."/>
            <person name="Lechner B.E."/>
            <person name="Liimatainen K."/>
            <person name="Lipzen A."/>
            <person name="Lukacs Z."/>
            <person name="Mihaltcheva S."/>
            <person name="Morgado L.N."/>
            <person name="Niskanen T."/>
            <person name="Noordeloos M.E."/>
            <person name="Ohm R.A."/>
            <person name="Ortiz-Santana B."/>
            <person name="Ovrebo C."/>
            <person name="Racz N."/>
            <person name="Riley R."/>
            <person name="Savchenko A."/>
            <person name="Shiryaev A."/>
            <person name="Soop K."/>
            <person name="Spirin V."/>
            <person name="Szebenyi C."/>
            <person name="Tomsovsky M."/>
            <person name="Tulloss R.E."/>
            <person name="Uehling J."/>
            <person name="Grigoriev I.V."/>
            <person name="Vagvolgyi C."/>
            <person name="Papp T."/>
            <person name="Martin F.M."/>
            <person name="Miettinen O."/>
            <person name="Hibbett D.S."/>
            <person name="Nagy L.G."/>
        </authorList>
    </citation>
    <scope>NUCLEOTIDE SEQUENCE [LARGE SCALE GENOMIC DNA]</scope>
    <source>
        <strain evidence="2 3">FP101781</strain>
    </source>
</reference>
<protein>
    <recommendedName>
        <fullName evidence="4">NAD(P)-binding protein</fullName>
    </recommendedName>
</protein>
<gene>
    <name evidence="2" type="ORF">FA13DRAFT_1742246</name>
</gene>
<dbReference type="Proteomes" id="UP000298030">
    <property type="component" value="Unassembled WGS sequence"/>
</dbReference>
<dbReference type="EMBL" id="QPFP01000117">
    <property type="protein sequence ID" value="TEB21237.1"/>
    <property type="molecule type" value="Genomic_DNA"/>
</dbReference>
<name>A0A4Y7SH59_COPMI</name>
<evidence type="ECO:0000256" key="1">
    <source>
        <dbReference type="ARBA" id="ARBA00023002"/>
    </source>
</evidence>
<dbReference type="SUPFAM" id="SSF51735">
    <property type="entry name" value="NAD(P)-binding Rossmann-fold domains"/>
    <property type="match status" value="1"/>
</dbReference>
<comment type="caution">
    <text evidence="2">The sequence shown here is derived from an EMBL/GenBank/DDBJ whole genome shotgun (WGS) entry which is preliminary data.</text>
</comment>